<feature type="compositionally biased region" description="Basic residues" evidence="10">
    <location>
        <begin position="381"/>
        <end position="392"/>
    </location>
</feature>
<feature type="region of interest" description="Disordered" evidence="10">
    <location>
        <begin position="471"/>
        <end position="555"/>
    </location>
</feature>
<dbReference type="InterPro" id="IPR014710">
    <property type="entry name" value="RmlC-like_jellyroll"/>
</dbReference>
<sequence length="784" mass="87485">QPGQNILKVIQDCFENCDSDLTISSPSATCCSTPIVRNERRASVQRQRVSQLWQCHSVSLGTVLLGYKFSSTSSPAIHDYIADSKKTKSPVSRRKTNTILKDVEALCKSPALVLDPDDDHESVESPLLVEEANSSPVHTYSVSISPPSPPPVKDKDTERENECDFLIDESDDVSVGSWISIPYKNKKSKQDGSAASVSKSQPSEKKKTGSKKGKNRKAQVEALTEQKRDDLDVRVQDLRQTSESDPVSNSEGKVLKSQKKNSTHKGKTKKDAFMQVSPNQTKDMSWKRKAEGLMSTRSGLKRKASDAEQCKTRVMPSEDLLMPSSGHEQEQTVSPRKNLKSPIYLQSASKASQSLVHKKQTAKQKLPKDRVPKRLAESPRKKLKKSGKKSSNKKPQLQREESSDSEPGEEEFGKEPVKLNEVFYSPLHQKLQTMVSPKLAKSEKPKNVLHTLESLDGASNKTPVKALHHLTDSVKNSEKKRLSAKSSGKKPKMTNRRTNKGVCTSPEGTVFQMDSDGCSVRDMAREENKSSDMKIKSNKRKHNTQHGLHGPAVDHCDKCASSSKSCERDSTSSVMPSNTPNVRRTKRIRLRPLEYWRGERVNYTMRPSGGLVISGIVCPEAETFCNIKQRNGGHKQKRDETRSEIPSNLDRTLADTSKPTTVLDPVTNQEVLLECVNTESSHSCFFKDESVEIYKNLNTSDFATGRLILKPLKEKGHQFVHMDTIAFHVIYGKIIVTLHKTSYCLTTGDYFYVPAGNGYNIRNLLNKDSVLLFTQLKDSSEHCG</sequence>
<evidence type="ECO:0000313" key="12">
    <source>
        <dbReference type="Ensembl" id="ENSACUP00000014809.1"/>
    </source>
</evidence>
<feature type="compositionally biased region" description="Basic and acidic residues" evidence="10">
    <location>
        <begin position="366"/>
        <end position="380"/>
    </location>
</feature>
<feature type="compositionally biased region" description="Basic and acidic residues" evidence="10">
    <location>
        <begin position="224"/>
        <end position="242"/>
    </location>
</feature>
<feature type="region of interest" description="Disordered" evidence="10">
    <location>
        <begin position="185"/>
        <end position="416"/>
    </location>
</feature>
<feature type="region of interest" description="Disordered" evidence="10">
    <location>
        <begin position="131"/>
        <end position="159"/>
    </location>
</feature>
<feature type="region of interest" description="Disordered" evidence="10">
    <location>
        <begin position="629"/>
        <end position="651"/>
    </location>
</feature>
<feature type="compositionally biased region" description="Basic residues" evidence="10">
    <location>
        <begin position="208"/>
        <end position="217"/>
    </location>
</feature>
<dbReference type="PANTHER" id="PTHR16684">
    <property type="entry name" value="CENTROMERE PROTEIN C"/>
    <property type="match status" value="1"/>
</dbReference>
<dbReference type="InterPro" id="IPR028386">
    <property type="entry name" value="CENP-C/Mif2/cnp3"/>
</dbReference>
<dbReference type="GO" id="GO:0005634">
    <property type="term" value="C:nucleus"/>
    <property type="evidence" value="ECO:0007669"/>
    <property type="project" value="UniProtKB-SubCell"/>
</dbReference>
<dbReference type="InterPro" id="IPR011051">
    <property type="entry name" value="RmlC_Cupin_sf"/>
</dbReference>
<evidence type="ECO:0000256" key="5">
    <source>
        <dbReference type="ARBA" id="ARBA00053516"/>
    </source>
</evidence>
<evidence type="ECO:0000259" key="11">
    <source>
        <dbReference type="Pfam" id="PF11699"/>
    </source>
</evidence>
<evidence type="ECO:0000313" key="13">
    <source>
        <dbReference type="Proteomes" id="UP000472269"/>
    </source>
</evidence>
<dbReference type="FunFam" id="2.60.120.10:FF:000033">
    <property type="entry name" value="Centromere protein C 1"/>
    <property type="match status" value="1"/>
</dbReference>
<evidence type="ECO:0000256" key="4">
    <source>
        <dbReference type="ARBA" id="ARBA00023242"/>
    </source>
</evidence>
<evidence type="ECO:0000256" key="9">
    <source>
        <dbReference type="ARBA" id="ARBA00083562"/>
    </source>
</evidence>
<dbReference type="SUPFAM" id="SSF51182">
    <property type="entry name" value="RmlC-like cupins"/>
    <property type="match status" value="1"/>
</dbReference>
<proteinExistence type="inferred from homology"/>
<dbReference type="GO" id="GO:0000776">
    <property type="term" value="C:kinetochore"/>
    <property type="evidence" value="ECO:0007669"/>
    <property type="project" value="InterPro"/>
</dbReference>
<keyword evidence="4" id="KW-0539">Nucleus</keyword>
<protein>
    <recommendedName>
        <fullName evidence="7">Centromere protein C</fullName>
    </recommendedName>
    <alternativeName>
        <fullName evidence="8">Centromere autoantigen C</fullName>
    </alternativeName>
    <alternativeName>
        <fullName evidence="9">Centromere protein C 1</fullName>
    </alternativeName>
</protein>
<accession>A0A663MSI5</accession>
<evidence type="ECO:0000256" key="2">
    <source>
        <dbReference type="ARBA" id="ARBA00010291"/>
    </source>
</evidence>
<organism evidence="12 13">
    <name type="scientific">Athene cunicularia</name>
    <name type="common">Burrowing owl</name>
    <name type="synonym">Speotyto cunicularia</name>
    <dbReference type="NCBI Taxonomy" id="194338"/>
    <lineage>
        <taxon>Eukaryota</taxon>
        <taxon>Metazoa</taxon>
        <taxon>Chordata</taxon>
        <taxon>Craniata</taxon>
        <taxon>Vertebrata</taxon>
        <taxon>Euteleostomi</taxon>
        <taxon>Archelosauria</taxon>
        <taxon>Archosauria</taxon>
        <taxon>Dinosauria</taxon>
        <taxon>Saurischia</taxon>
        <taxon>Theropoda</taxon>
        <taxon>Coelurosauria</taxon>
        <taxon>Aves</taxon>
        <taxon>Neognathae</taxon>
        <taxon>Neoaves</taxon>
        <taxon>Telluraves</taxon>
        <taxon>Strigiformes</taxon>
        <taxon>Strigidae</taxon>
        <taxon>Athene</taxon>
    </lineage>
</organism>
<feature type="domain" description="Mif2/CENP-C cupin" evidence="11">
    <location>
        <begin position="693"/>
        <end position="775"/>
    </location>
</feature>
<dbReference type="AlphaFoldDB" id="A0A663MSI5"/>
<reference evidence="12" key="1">
    <citation type="submission" date="2025-08" db="UniProtKB">
        <authorList>
            <consortium name="Ensembl"/>
        </authorList>
    </citation>
    <scope>IDENTIFICATION</scope>
</reference>
<dbReference type="InterPro" id="IPR025974">
    <property type="entry name" value="Mif2/CENP-C_cupin"/>
</dbReference>
<dbReference type="Pfam" id="PF11699">
    <property type="entry name" value="CENP-C_C"/>
    <property type="match status" value="1"/>
</dbReference>
<comment type="subunit">
    <text evidence="6">Oligomer. Component of the CENPA-NAC complex, at least composed of CENPA, CENPC, CENPH, CENPM, CENPN, CENPT and CENPU. The CENPA-NAC complex interacts with the CENPA-CAD complex, composed of CENPI, CENPK, CENPL, CENPO, CENPP, CENPQ, CENPR and CENPS. Binds to DAXX. Interacts with DNMT3B. Interacts directly with CENPA. Identified in a centromere complex containing histones H2A, H2B and H4, and at least CENPA, CENPB, CENPC, CENPT, CENPN, HJURP, SUPT16H, SSRP1 and RSF1. Interacts with MEIKIN.</text>
</comment>
<evidence type="ECO:0000256" key="3">
    <source>
        <dbReference type="ARBA" id="ARBA00023125"/>
    </source>
</evidence>
<name>A0A663MSI5_ATHCN</name>
<dbReference type="PANTHER" id="PTHR16684:SF11">
    <property type="entry name" value="CENTROMERE PROTEIN C"/>
    <property type="match status" value="1"/>
</dbReference>
<feature type="compositionally biased region" description="Basic residues" evidence="10">
    <location>
        <begin position="256"/>
        <end position="268"/>
    </location>
</feature>
<keyword evidence="13" id="KW-1185">Reference proteome</keyword>
<dbReference type="OMA" id="YRARFCH"/>
<feature type="compositionally biased region" description="Basic and acidic residues" evidence="10">
    <location>
        <begin position="522"/>
        <end position="535"/>
    </location>
</feature>
<feature type="compositionally biased region" description="Polar residues" evidence="10">
    <location>
        <begin position="191"/>
        <end position="201"/>
    </location>
</feature>
<dbReference type="Gene3D" id="2.60.120.10">
    <property type="entry name" value="Jelly Rolls"/>
    <property type="match status" value="1"/>
</dbReference>
<comment type="similarity">
    <text evidence="2">Belongs to the CENP-C/MIF2 family.</text>
</comment>
<evidence type="ECO:0000256" key="6">
    <source>
        <dbReference type="ARBA" id="ARBA00064952"/>
    </source>
</evidence>
<keyword evidence="3" id="KW-0238">DNA-binding</keyword>
<dbReference type="GO" id="GO:0051382">
    <property type="term" value="P:kinetochore assembly"/>
    <property type="evidence" value="ECO:0007669"/>
    <property type="project" value="InterPro"/>
</dbReference>
<comment type="subcellular location">
    <subcellularLocation>
        <location evidence="1">Nucleus</location>
    </subcellularLocation>
</comment>
<evidence type="ECO:0000256" key="1">
    <source>
        <dbReference type="ARBA" id="ARBA00004123"/>
    </source>
</evidence>
<dbReference type="GO" id="GO:0019237">
    <property type="term" value="F:centromeric DNA binding"/>
    <property type="evidence" value="ECO:0007669"/>
    <property type="project" value="InterPro"/>
</dbReference>
<dbReference type="GO" id="GO:0005721">
    <property type="term" value="C:pericentric heterochromatin"/>
    <property type="evidence" value="ECO:0007669"/>
    <property type="project" value="UniProtKB-ARBA"/>
</dbReference>
<evidence type="ECO:0000256" key="10">
    <source>
        <dbReference type="SAM" id="MobiDB-lite"/>
    </source>
</evidence>
<dbReference type="Proteomes" id="UP000472269">
    <property type="component" value="Unplaced"/>
</dbReference>
<evidence type="ECO:0000256" key="8">
    <source>
        <dbReference type="ARBA" id="ARBA00082151"/>
    </source>
</evidence>
<comment type="function">
    <text evidence="5">Component of the CENPA-NAC (nucleosome-associated) complex, a complex that plays a central role in assembly of kinetochore proteins, mitotic progression and chromosome segregation. The CENPA-NAC complex recruits the CENPA-CAD (nucleosome distal) complex and may be involved in incorporation of newly synthesized CENPA into centromeres. CENPC recruits DNA methylation and DNMT3B to both centromeric and pericentromeric satellite repeats and regulates the histone code in these regions.</text>
</comment>
<feature type="compositionally biased region" description="Basic residues" evidence="10">
    <location>
        <begin position="487"/>
        <end position="499"/>
    </location>
</feature>
<feature type="compositionally biased region" description="Basic and acidic residues" evidence="10">
    <location>
        <begin position="471"/>
        <end position="481"/>
    </location>
</feature>
<evidence type="ECO:0000256" key="7">
    <source>
        <dbReference type="ARBA" id="ARBA00068530"/>
    </source>
</evidence>
<dbReference type="GO" id="GO:0051455">
    <property type="term" value="P:spindle attachment to meiosis I kinetochore"/>
    <property type="evidence" value="ECO:0007669"/>
    <property type="project" value="TreeGrafter"/>
</dbReference>
<feature type="compositionally biased region" description="Polar residues" evidence="10">
    <location>
        <begin position="344"/>
        <end position="355"/>
    </location>
</feature>
<dbReference type="GO" id="GO:0051315">
    <property type="term" value="P:attachment of mitotic spindle microtubules to kinetochore"/>
    <property type="evidence" value="ECO:0007669"/>
    <property type="project" value="TreeGrafter"/>
</dbReference>
<dbReference type="Ensembl" id="ENSACUT00000015803.1">
    <property type="protein sequence ID" value="ENSACUP00000014809.1"/>
    <property type="gene ID" value="ENSACUG00000009954.1"/>
</dbReference>
<reference evidence="12" key="2">
    <citation type="submission" date="2025-09" db="UniProtKB">
        <authorList>
            <consortium name="Ensembl"/>
        </authorList>
    </citation>
    <scope>IDENTIFICATION</scope>
</reference>